<dbReference type="PANTHER" id="PTHR33734">
    <property type="entry name" value="LYSM DOMAIN-CONTAINING GPI-ANCHORED PROTEIN 2"/>
    <property type="match status" value="1"/>
</dbReference>
<keyword evidence="3" id="KW-1185">Reference proteome</keyword>
<dbReference type="PANTHER" id="PTHR33734:SF11">
    <property type="entry name" value="LYSM DOMAIN-CONTAINING GPI-ANCHORED PROTEIN 2"/>
    <property type="match status" value="1"/>
</dbReference>
<name>A0A8B8NAH2_9MYRT</name>
<evidence type="ECO:0000313" key="4">
    <source>
        <dbReference type="RefSeq" id="XP_030518969.2"/>
    </source>
</evidence>
<dbReference type="AlphaFoldDB" id="A0A8B8NAH2"/>
<dbReference type="Gene3D" id="3.10.350.10">
    <property type="entry name" value="LysM domain"/>
    <property type="match status" value="1"/>
</dbReference>
<dbReference type="SUPFAM" id="SSF54106">
    <property type="entry name" value="LysM domain"/>
    <property type="match status" value="1"/>
</dbReference>
<dbReference type="SMART" id="SM00257">
    <property type="entry name" value="LysM"/>
    <property type="match status" value="2"/>
</dbReference>
<feature type="chain" id="PRO_5046136171" evidence="1">
    <location>
        <begin position="24"/>
        <end position="362"/>
    </location>
</feature>
<accession>A0A8B8NAH2</accession>
<dbReference type="PROSITE" id="PS51782">
    <property type="entry name" value="LYSM"/>
    <property type="match status" value="2"/>
</dbReference>
<gene>
    <name evidence="4" type="primary">LOC115732468</name>
</gene>
<reference evidence="4" key="1">
    <citation type="submission" date="2025-08" db="UniProtKB">
        <authorList>
            <consortium name="RefSeq"/>
        </authorList>
    </citation>
    <scope>IDENTIFICATION</scope>
    <source>
        <tissue evidence="4">Leaf</tissue>
    </source>
</reference>
<dbReference type="Pfam" id="PF01476">
    <property type="entry name" value="LysM"/>
    <property type="match status" value="2"/>
</dbReference>
<dbReference type="InterPro" id="IPR018392">
    <property type="entry name" value="LysM"/>
</dbReference>
<proteinExistence type="predicted"/>
<dbReference type="GeneID" id="115732468"/>
<evidence type="ECO:0000256" key="1">
    <source>
        <dbReference type="SAM" id="SignalP"/>
    </source>
</evidence>
<protein>
    <submittedName>
        <fullName evidence="4">LysM domain-containing GPI-anchored protein 2-like isoform X1</fullName>
    </submittedName>
</protein>
<organism evidence="3 4">
    <name type="scientific">Rhodamnia argentea</name>
    <dbReference type="NCBI Taxonomy" id="178133"/>
    <lineage>
        <taxon>Eukaryota</taxon>
        <taxon>Viridiplantae</taxon>
        <taxon>Streptophyta</taxon>
        <taxon>Embryophyta</taxon>
        <taxon>Tracheophyta</taxon>
        <taxon>Spermatophyta</taxon>
        <taxon>Magnoliopsida</taxon>
        <taxon>eudicotyledons</taxon>
        <taxon>Gunneridae</taxon>
        <taxon>Pentapetalae</taxon>
        <taxon>rosids</taxon>
        <taxon>malvids</taxon>
        <taxon>Myrtales</taxon>
        <taxon>Myrtaceae</taxon>
        <taxon>Myrtoideae</taxon>
        <taxon>Myrteae</taxon>
        <taxon>Australasian group</taxon>
        <taxon>Rhodamnia</taxon>
    </lineage>
</organism>
<dbReference type="CDD" id="cd00118">
    <property type="entry name" value="LysM"/>
    <property type="match status" value="1"/>
</dbReference>
<dbReference type="InterPro" id="IPR036779">
    <property type="entry name" value="LysM_dom_sf"/>
</dbReference>
<keyword evidence="1" id="KW-0732">Signal</keyword>
<evidence type="ECO:0000313" key="3">
    <source>
        <dbReference type="Proteomes" id="UP000827889"/>
    </source>
</evidence>
<evidence type="ECO:0000259" key="2">
    <source>
        <dbReference type="PROSITE" id="PS51782"/>
    </source>
</evidence>
<dbReference type="Proteomes" id="UP000827889">
    <property type="component" value="Chromosome 11"/>
</dbReference>
<sequence>MGCVAVLVCLSVLLCALAPATYALGFRCTSQPEATCQALVGYKSPNTTTLRSIQSLFGVKYLHSLLAANNLSPTAPPTTTVQAQDTVIIPFTCRCSNGSGISYPGPVYTVQKDDGLYYIASFVFSYLLVYQDIQLVNHIENANLIKIGQLLRIPLPCSCDPVDGQRVVHYAHVVAEGSSVEEIARKFGAPEQTLLDLNGLASAKDLMADTAFDVPLKACTSKIGNGSLDASLLVPNGSYAFTANNCVQCSCDSVNNWTLQCQPSKIAALGDSKCPLMQCPGADNLTIGNTTVASCSSATCSYAGYTSQNTILTTLDTKSTCPAPPPSSGDNGNNHAAKIDMGTFSWNFLATVTSILLFVRRI</sequence>
<feature type="signal peptide" evidence="1">
    <location>
        <begin position="1"/>
        <end position="23"/>
    </location>
</feature>
<dbReference type="KEGG" id="rarg:115732468"/>
<dbReference type="RefSeq" id="XP_030518969.2">
    <property type="nucleotide sequence ID" value="XM_030663109.2"/>
</dbReference>
<feature type="domain" description="LysM" evidence="2">
    <location>
        <begin position="170"/>
        <end position="214"/>
    </location>
</feature>
<feature type="domain" description="LysM" evidence="2">
    <location>
        <begin position="106"/>
        <end position="153"/>
    </location>
</feature>